<dbReference type="EMBL" id="CP096660">
    <property type="protein sequence ID" value="UPV76653.1"/>
    <property type="molecule type" value="Genomic_DNA"/>
</dbReference>
<evidence type="ECO:0000313" key="3">
    <source>
        <dbReference type="EMBL" id="UPV76653.1"/>
    </source>
</evidence>
<keyword evidence="3" id="KW-0614">Plasmid</keyword>
<gene>
    <name evidence="3" type="ORF">M0R89_19165</name>
</gene>
<organism evidence="3 4">
    <name type="scientific">Halorussus limi</name>
    <dbReference type="NCBI Taxonomy" id="2938695"/>
    <lineage>
        <taxon>Archaea</taxon>
        <taxon>Methanobacteriati</taxon>
        <taxon>Methanobacteriota</taxon>
        <taxon>Stenosarchaea group</taxon>
        <taxon>Halobacteria</taxon>
        <taxon>Halobacteriales</taxon>
        <taxon>Haladaptataceae</taxon>
        <taxon>Halorussus</taxon>
    </lineage>
</organism>
<evidence type="ECO:0000313" key="4">
    <source>
        <dbReference type="Proteomes" id="UP000830729"/>
    </source>
</evidence>
<dbReference type="Proteomes" id="UP000830729">
    <property type="component" value="Plasmid unnamed1"/>
</dbReference>
<evidence type="ECO:0000256" key="1">
    <source>
        <dbReference type="SAM" id="MobiDB-lite"/>
    </source>
</evidence>
<feature type="domain" description="DUF4350" evidence="2">
    <location>
        <begin position="38"/>
        <end position="263"/>
    </location>
</feature>
<reference evidence="3 4" key="1">
    <citation type="submission" date="2022-04" db="EMBL/GenBank/DDBJ databases">
        <title>Diverse halophilic archaea isolated from saline environments.</title>
        <authorList>
            <person name="Cui H.-L."/>
        </authorList>
    </citation>
    <scope>NUCLEOTIDE SEQUENCE [LARGE SCALE GENOMIC DNA]</scope>
    <source>
        <strain evidence="3 4">XZYJT49</strain>
        <plasmid evidence="3 4">unnamed1</plasmid>
    </source>
</reference>
<sequence>MARDFDVSIPRMVLAALVVSVLVVAVLAGSSSSAALSPYNADWDGASDLRSMASERGEVVVARGTGAYDSVSPRGTVAFVLSPDSEYSSSELLEVSRFVRNGGTLVVAGDFGPHTNELLRVLGTKARLDGRPLRDPRSNYRTPAMPVASRVPNASLSPGSAGGPGAPGRAPIRGTTGADSVTLNYGTAVEPNGATVVYNTSGYAYLDTDRNGKLGSTENLTSAPVVTAERLGAGRVVVVSDSSVFIDAMVEEGRNRAFVASLLSGHDRVLLDYSHTAGLPPLVVALLVVRDSAWLTLAAGAAAVGVLGVWSRRPDLLASAKVAFPRPWRHDSDLDGAPDSGVGVRPTRGEVAAHLERRHPEWDRERVERVAAALHRRRDG</sequence>
<feature type="region of interest" description="Disordered" evidence="1">
    <location>
        <begin position="130"/>
        <end position="169"/>
    </location>
</feature>
<accession>A0A8U0I0U8</accession>
<dbReference type="Pfam" id="PF14258">
    <property type="entry name" value="DUF4350"/>
    <property type="match status" value="1"/>
</dbReference>
<evidence type="ECO:0000259" key="2">
    <source>
        <dbReference type="Pfam" id="PF14258"/>
    </source>
</evidence>
<protein>
    <submittedName>
        <fullName evidence="3">DUF4350 domain-containing protein</fullName>
    </submittedName>
</protein>
<dbReference type="GeneID" id="72187366"/>
<name>A0A8U0I0U8_9EURY</name>
<dbReference type="KEGG" id="halx:M0R89_19165"/>
<keyword evidence="4" id="KW-1185">Reference proteome</keyword>
<geneLocation type="plasmid" evidence="3 4">
    <name>unnamed1</name>
</geneLocation>
<proteinExistence type="predicted"/>
<dbReference type="RefSeq" id="WP_248652686.1">
    <property type="nucleotide sequence ID" value="NZ_CP096660.1"/>
</dbReference>
<dbReference type="AlphaFoldDB" id="A0A8U0I0U8"/>
<dbReference type="InterPro" id="IPR025646">
    <property type="entry name" value="DUF4350"/>
</dbReference>